<evidence type="ECO:0000313" key="10">
    <source>
        <dbReference type="EMBL" id="QYM78034.1"/>
    </source>
</evidence>
<sequence length="272" mass="27887">MFSKEQISLYDQSLGRVTLVGAGPGDPELITVRGQRALREAEVVIYDDLANPELLKLCPTARAIYVGKRAGRHCVPQEETTALLVAEAQAGHHVVRLKGGDPLMFGRGGEEAHALAAAGIPCEIVPGVTAAIAAGAAAGVPLTHRDHASAVVFVTGHECAKAETRVDWAALAKTGATLCIYMGARRLPQIAAALTAGGLRESTPVAVVTNASLPTQEVRVATLGSAGELAPTILGKPALIIVGEVVRLAEVLTQASALAVPASGVVELANVA</sequence>
<dbReference type="CDD" id="cd11642">
    <property type="entry name" value="SUMT"/>
    <property type="match status" value="1"/>
</dbReference>
<reference evidence="10" key="1">
    <citation type="submission" date="2021-08" db="EMBL/GenBank/DDBJ databases">
        <title>Genome of a novel bacterium of the phylum Verrucomicrobia, Oleiharenicola sp. KSB-15.</title>
        <authorList>
            <person name="Chung J.-H."/>
            <person name="Ahn J.-H."/>
            <person name="Yoon Y."/>
            <person name="Kim D.-Y."/>
            <person name="An S.-H."/>
            <person name="Park I."/>
            <person name="Yeon J."/>
        </authorList>
    </citation>
    <scope>NUCLEOTIDE SEQUENCE</scope>
    <source>
        <strain evidence="10">KSB-15</strain>
    </source>
</reference>
<dbReference type="InterPro" id="IPR000878">
    <property type="entry name" value="4pyrrol_Mease"/>
</dbReference>
<dbReference type="GO" id="GO:0004851">
    <property type="term" value="F:uroporphyrin-III C-methyltransferase activity"/>
    <property type="evidence" value="ECO:0007669"/>
    <property type="project" value="UniProtKB-EC"/>
</dbReference>
<dbReference type="GO" id="GO:0019354">
    <property type="term" value="P:siroheme biosynthetic process"/>
    <property type="evidence" value="ECO:0007669"/>
    <property type="project" value="InterPro"/>
</dbReference>
<keyword evidence="4 8" id="KW-0808">Transferase</keyword>
<proteinExistence type="inferred from homology"/>
<name>A0A8F9TUI9_9BACT</name>
<evidence type="ECO:0000256" key="7">
    <source>
        <dbReference type="ARBA" id="ARBA00025705"/>
    </source>
</evidence>
<dbReference type="PANTHER" id="PTHR45790">
    <property type="entry name" value="SIROHEME SYNTHASE-RELATED"/>
    <property type="match status" value="1"/>
</dbReference>
<evidence type="ECO:0000256" key="2">
    <source>
        <dbReference type="ARBA" id="ARBA00012162"/>
    </source>
</evidence>
<dbReference type="GO" id="GO:0032259">
    <property type="term" value="P:methylation"/>
    <property type="evidence" value="ECO:0007669"/>
    <property type="project" value="UniProtKB-KW"/>
</dbReference>
<dbReference type="NCBIfam" id="TIGR01469">
    <property type="entry name" value="cobA_cysG_Cterm"/>
    <property type="match status" value="1"/>
</dbReference>
<comment type="similarity">
    <text evidence="1 8">Belongs to the precorrin methyltransferase family.</text>
</comment>
<keyword evidence="3 8" id="KW-0489">Methyltransferase</keyword>
<evidence type="ECO:0000256" key="3">
    <source>
        <dbReference type="ARBA" id="ARBA00022603"/>
    </source>
</evidence>
<evidence type="ECO:0000256" key="1">
    <source>
        <dbReference type="ARBA" id="ARBA00005879"/>
    </source>
</evidence>
<keyword evidence="5" id="KW-0949">S-adenosyl-L-methionine</keyword>
<dbReference type="InterPro" id="IPR050161">
    <property type="entry name" value="Siro_Cobalamin_biosynth"/>
</dbReference>
<organism evidence="10 11">
    <name type="scientific">Horticoccus luteus</name>
    <dbReference type="NCBI Taxonomy" id="2862869"/>
    <lineage>
        <taxon>Bacteria</taxon>
        <taxon>Pseudomonadati</taxon>
        <taxon>Verrucomicrobiota</taxon>
        <taxon>Opitutia</taxon>
        <taxon>Opitutales</taxon>
        <taxon>Opitutaceae</taxon>
        <taxon>Horticoccus</taxon>
    </lineage>
</organism>
<dbReference type="SUPFAM" id="SSF53790">
    <property type="entry name" value="Tetrapyrrole methylase"/>
    <property type="match status" value="1"/>
</dbReference>
<dbReference type="InterPro" id="IPR014776">
    <property type="entry name" value="4pyrrole_Mease_sub2"/>
</dbReference>
<protein>
    <recommendedName>
        <fullName evidence="2">uroporphyrinogen-III C-methyltransferase</fullName>
        <ecNumber evidence="2">2.1.1.107</ecNumber>
    </recommendedName>
</protein>
<dbReference type="RefSeq" id="WP_220161138.1">
    <property type="nucleotide sequence ID" value="NZ_CP080507.1"/>
</dbReference>
<evidence type="ECO:0000256" key="8">
    <source>
        <dbReference type="RuleBase" id="RU003960"/>
    </source>
</evidence>
<dbReference type="EMBL" id="CP080507">
    <property type="protein sequence ID" value="QYM78034.1"/>
    <property type="molecule type" value="Genomic_DNA"/>
</dbReference>
<dbReference type="PROSITE" id="PS00840">
    <property type="entry name" value="SUMT_2"/>
    <property type="match status" value="1"/>
</dbReference>
<dbReference type="Gene3D" id="3.40.1010.10">
    <property type="entry name" value="Cobalt-precorrin-4 Transmethylase, Domain 1"/>
    <property type="match status" value="1"/>
</dbReference>
<dbReference type="PROSITE" id="PS00839">
    <property type="entry name" value="SUMT_1"/>
    <property type="match status" value="1"/>
</dbReference>
<dbReference type="NCBIfam" id="NF004790">
    <property type="entry name" value="PRK06136.1"/>
    <property type="match status" value="1"/>
</dbReference>
<comment type="pathway">
    <text evidence="7">Porphyrin-containing compound metabolism; siroheme biosynthesis; precorrin-2 from uroporphyrinogen III: step 1/1.</text>
</comment>
<evidence type="ECO:0000259" key="9">
    <source>
        <dbReference type="Pfam" id="PF00590"/>
    </source>
</evidence>
<feature type="domain" description="Tetrapyrrole methylase" evidence="9">
    <location>
        <begin position="16"/>
        <end position="225"/>
    </location>
</feature>
<dbReference type="PANTHER" id="PTHR45790:SF3">
    <property type="entry name" value="S-ADENOSYL-L-METHIONINE-DEPENDENT UROPORPHYRINOGEN III METHYLTRANSFERASE, CHLOROPLASTIC"/>
    <property type="match status" value="1"/>
</dbReference>
<evidence type="ECO:0000313" key="11">
    <source>
        <dbReference type="Proteomes" id="UP000825051"/>
    </source>
</evidence>
<evidence type="ECO:0000256" key="6">
    <source>
        <dbReference type="ARBA" id="ARBA00023244"/>
    </source>
</evidence>
<keyword evidence="11" id="KW-1185">Reference proteome</keyword>
<dbReference type="Gene3D" id="3.30.950.10">
    <property type="entry name" value="Methyltransferase, Cobalt-precorrin-4 Transmethylase, Domain 2"/>
    <property type="match status" value="1"/>
</dbReference>
<dbReference type="EC" id="2.1.1.107" evidence="2"/>
<dbReference type="InterPro" id="IPR014777">
    <property type="entry name" value="4pyrrole_Mease_sub1"/>
</dbReference>
<dbReference type="InterPro" id="IPR003043">
    <property type="entry name" value="Uropor_MeTrfase_CS"/>
</dbReference>
<dbReference type="Proteomes" id="UP000825051">
    <property type="component" value="Chromosome"/>
</dbReference>
<dbReference type="Pfam" id="PF00590">
    <property type="entry name" value="TP_methylase"/>
    <property type="match status" value="1"/>
</dbReference>
<evidence type="ECO:0000256" key="4">
    <source>
        <dbReference type="ARBA" id="ARBA00022679"/>
    </source>
</evidence>
<gene>
    <name evidence="10" type="primary">cobA</name>
    <name evidence="10" type="ORF">K0B96_12020</name>
</gene>
<dbReference type="AlphaFoldDB" id="A0A8F9TUI9"/>
<dbReference type="InterPro" id="IPR035996">
    <property type="entry name" value="4pyrrol_Methylase_sf"/>
</dbReference>
<dbReference type="KEGG" id="ole:K0B96_12020"/>
<keyword evidence="6" id="KW-0627">Porphyrin biosynthesis</keyword>
<dbReference type="FunFam" id="3.40.1010.10:FF:000001">
    <property type="entry name" value="Siroheme synthase"/>
    <property type="match status" value="1"/>
</dbReference>
<dbReference type="InterPro" id="IPR006366">
    <property type="entry name" value="CobA/CysG_C"/>
</dbReference>
<evidence type="ECO:0000256" key="5">
    <source>
        <dbReference type="ARBA" id="ARBA00022691"/>
    </source>
</evidence>
<accession>A0A8F9TUI9</accession>